<accession>A0A5R9C453</accession>
<comment type="caution">
    <text evidence="1">The sequence shown here is derived from an EMBL/GenBank/DDBJ whole genome shotgun (WGS) entry which is preliminary data.</text>
</comment>
<dbReference type="EMBL" id="VBTE01000015">
    <property type="protein sequence ID" value="TLQ07604.1"/>
    <property type="molecule type" value="Genomic_DNA"/>
</dbReference>
<reference evidence="1 2" key="1">
    <citation type="submission" date="2019-05" db="EMBL/GenBank/DDBJ databases">
        <title>The metagenome of a microbial culture collection derived from dairy environment covers the genomic content of the human microbiome.</title>
        <authorList>
            <person name="Roder T."/>
            <person name="Wuthrich D."/>
            <person name="Sattari Z."/>
            <person name="Von Ah U."/>
            <person name="Bar C."/>
            <person name="Ronchi F."/>
            <person name="Macpherson A.J."/>
            <person name="Ganal-Vonarburg S.C."/>
            <person name="Bruggmann R."/>
            <person name="Vergeres G."/>
        </authorList>
    </citation>
    <scope>NUCLEOTIDE SEQUENCE [LARGE SCALE GENOMIC DNA]</scope>
    <source>
        <strain evidence="1 2">FAM 24235</strain>
    </source>
</reference>
<proteinExistence type="predicted"/>
<gene>
    <name evidence="1" type="ORF">FEZ48_06380</name>
</gene>
<evidence type="ECO:0000313" key="1">
    <source>
        <dbReference type="EMBL" id="TLQ07604.1"/>
    </source>
</evidence>
<sequence length="66" mass="7676">MDPKIINIKDRLKNKDPNKTKEDVMAELINELAKQIYDLTISQQRLAKVIGNQNAEIEKLKKGKWI</sequence>
<dbReference type="Proteomes" id="UP000307201">
    <property type="component" value="Unassembled WGS sequence"/>
</dbReference>
<dbReference type="AlphaFoldDB" id="A0A5R9C453"/>
<protein>
    <submittedName>
        <fullName evidence="1">Uncharacterized protein</fullName>
    </submittedName>
</protein>
<dbReference type="RefSeq" id="WP_138471725.1">
    <property type="nucleotide sequence ID" value="NZ_VBTE01000015.1"/>
</dbReference>
<name>A0A5R9C453_9LACT</name>
<evidence type="ECO:0000313" key="2">
    <source>
        <dbReference type="Proteomes" id="UP000307201"/>
    </source>
</evidence>
<organism evidence="1 2">
    <name type="scientific">Marinilactibacillus psychrotolerans</name>
    <dbReference type="NCBI Taxonomy" id="191770"/>
    <lineage>
        <taxon>Bacteria</taxon>
        <taxon>Bacillati</taxon>
        <taxon>Bacillota</taxon>
        <taxon>Bacilli</taxon>
        <taxon>Lactobacillales</taxon>
        <taxon>Carnobacteriaceae</taxon>
        <taxon>Marinilactibacillus</taxon>
    </lineage>
</organism>